<evidence type="ECO:0000256" key="11">
    <source>
        <dbReference type="RuleBase" id="RU000679"/>
    </source>
</evidence>
<evidence type="ECO:0000256" key="6">
    <source>
        <dbReference type="ARBA" id="ARBA00023053"/>
    </source>
</evidence>
<keyword evidence="4 11" id="KW-0812">Transmembrane</keyword>
<keyword evidence="8 13" id="KW-0472">Membrane</keyword>
<comment type="subcellular location">
    <subcellularLocation>
        <location evidence="1">Membrane</location>
        <topology evidence="1">Multi-pass membrane protein</topology>
    </subcellularLocation>
</comment>
<dbReference type="PANTHER" id="PTHR11690">
    <property type="entry name" value="AMILORIDE-SENSITIVE SODIUM CHANNEL-RELATED"/>
    <property type="match status" value="1"/>
</dbReference>
<accession>A0AA85JCY1</accession>
<keyword evidence="9 11" id="KW-0739">Sodium transport</keyword>
<dbReference type="GO" id="GO:0005886">
    <property type="term" value="C:plasma membrane"/>
    <property type="evidence" value="ECO:0007669"/>
    <property type="project" value="TreeGrafter"/>
</dbReference>
<evidence type="ECO:0000256" key="1">
    <source>
        <dbReference type="ARBA" id="ARBA00004141"/>
    </source>
</evidence>
<evidence type="ECO:0000256" key="2">
    <source>
        <dbReference type="ARBA" id="ARBA00022448"/>
    </source>
</evidence>
<dbReference type="AlphaFoldDB" id="A0AA85JCY1"/>
<sequence length="653" mass="76676">MSILIKPKLVSVDTEEYLPSHSKGKIENDSEETNGEAVFTEVSTKVSNLPYYIAYHRKRADRLFLHARGKENGLKHVDIRKGFLAIFWIIVFIVTMIVFIMMATNLFEQYDSGRVATQIKAEQDVMIFPDVTICAKVPFYVDDENAKNENTTDYILKKSEELIRKKLRDSSLRQTKSNIEAALLIEMAMKRENSFMRAYEHFIYCKYNDKDCSFYNFTEIVHLRYIQCFTFSPNDKVISGNKGLEFIFYKRHSRGKPFVMLNDLEDELFSSDIYDGINVIVHNPDTFPTYAFNYLSTSFALRYGQLATVDVSGLKYKSDMTGRKSCFPQRDPYRQVFTLFTFEYLIGLYTNFRGGANFLEYRYTYEDCIANMKQRYIYEKCNCYSDHLFVPFQDPKNNDSVYRSSYDTADLMNNPNVNEKQEDESIQKFSHFCRDIRHKTSHRLRNEFLCFEQYQKMPTTSVLDKFVQPDKLYATRHNLDARKIERHKVCSLLCEKVSSEELTHGNTDVQHDNKVFKTDLPKKRMKVSHSSKHSADTLNKQRNSNTKPASTQQITHDNNDKINRRNQLLINEDDFQENTTWTLDRNNILNSDKFPFLYPPPPPALQKQTLNEKNEYDIYAISDDSYLKNPLQPILDQSVVPDYLFQRYAHSPF</sequence>
<feature type="compositionally biased region" description="Basic residues" evidence="12">
    <location>
        <begin position="523"/>
        <end position="532"/>
    </location>
</feature>
<dbReference type="Proteomes" id="UP000050795">
    <property type="component" value="Unassembled WGS sequence"/>
</dbReference>
<evidence type="ECO:0000256" key="7">
    <source>
        <dbReference type="ARBA" id="ARBA00023065"/>
    </source>
</evidence>
<protein>
    <recommendedName>
        <fullName evidence="16">Amiloride-sensitive sodium channel</fullName>
    </recommendedName>
</protein>
<keyword evidence="10 11" id="KW-0407">Ion channel</keyword>
<dbReference type="WBParaSite" id="TREG1_14780.1">
    <property type="protein sequence ID" value="TREG1_14780.1"/>
    <property type="gene ID" value="TREG1_14780"/>
</dbReference>
<evidence type="ECO:0000256" key="4">
    <source>
        <dbReference type="ARBA" id="ARBA00022692"/>
    </source>
</evidence>
<dbReference type="Pfam" id="PF00858">
    <property type="entry name" value="ASC"/>
    <property type="match status" value="1"/>
</dbReference>
<name>A0AA85JCY1_TRIRE</name>
<dbReference type="InterPro" id="IPR001873">
    <property type="entry name" value="ENaC"/>
</dbReference>
<keyword evidence="3 11" id="KW-0894">Sodium channel</keyword>
<dbReference type="PRINTS" id="PR01078">
    <property type="entry name" value="AMINACHANNEL"/>
</dbReference>
<evidence type="ECO:0000313" key="15">
    <source>
        <dbReference type="WBParaSite" id="TREG1_14780.1"/>
    </source>
</evidence>
<organism evidence="14 15">
    <name type="scientific">Trichobilharzia regenti</name>
    <name type="common">Nasal bird schistosome</name>
    <dbReference type="NCBI Taxonomy" id="157069"/>
    <lineage>
        <taxon>Eukaryota</taxon>
        <taxon>Metazoa</taxon>
        <taxon>Spiralia</taxon>
        <taxon>Lophotrochozoa</taxon>
        <taxon>Platyhelminthes</taxon>
        <taxon>Trematoda</taxon>
        <taxon>Digenea</taxon>
        <taxon>Strigeidida</taxon>
        <taxon>Schistosomatoidea</taxon>
        <taxon>Schistosomatidae</taxon>
        <taxon>Trichobilharzia</taxon>
    </lineage>
</organism>
<reference evidence="15" key="2">
    <citation type="submission" date="2023-11" db="UniProtKB">
        <authorList>
            <consortium name="WormBaseParasite"/>
        </authorList>
    </citation>
    <scope>IDENTIFICATION</scope>
</reference>
<evidence type="ECO:0000256" key="10">
    <source>
        <dbReference type="ARBA" id="ARBA00023303"/>
    </source>
</evidence>
<keyword evidence="7 11" id="KW-0406">Ion transport</keyword>
<evidence type="ECO:0000313" key="14">
    <source>
        <dbReference type="Proteomes" id="UP000050795"/>
    </source>
</evidence>
<feature type="region of interest" description="Disordered" evidence="12">
    <location>
        <begin position="522"/>
        <end position="562"/>
    </location>
</feature>
<dbReference type="Gene3D" id="2.60.470.10">
    <property type="entry name" value="Acid-sensing ion channels like domains"/>
    <property type="match status" value="1"/>
</dbReference>
<evidence type="ECO:0000256" key="12">
    <source>
        <dbReference type="SAM" id="MobiDB-lite"/>
    </source>
</evidence>
<evidence type="ECO:0008006" key="16">
    <source>
        <dbReference type="Google" id="ProtNLM"/>
    </source>
</evidence>
<evidence type="ECO:0000256" key="8">
    <source>
        <dbReference type="ARBA" id="ARBA00023136"/>
    </source>
</evidence>
<comment type="similarity">
    <text evidence="11">Belongs to the amiloride-sensitive sodium channel (TC 1.A.6) family.</text>
</comment>
<reference evidence="14" key="1">
    <citation type="submission" date="2022-06" db="EMBL/GenBank/DDBJ databases">
        <authorList>
            <person name="Berger JAMES D."/>
            <person name="Berger JAMES D."/>
        </authorList>
    </citation>
    <scope>NUCLEOTIDE SEQUENCE [LARGE SCALE GENOMIC DNA]</scope>
</reference>
<keyword evidence="14" id="KW-1185">Reference proteome</keyword>
<feature type="compositionally biased region" description="Polar residues" evidence="12">
    <location>
        <begin position="536"/>
        <end position="556"/>
    </location>
</feature>
<keyword evidence="2 11" id="KW-0813">Transport</keyword>
<evidence type="ECO:0000256" key="9">
    <source>
        <dbReference type="ARBA" id="ARBA00023201"/>
    </source>
</evidence>
<feature type="transmembrane region" description="Helical" evidence="13">
    <location>
        <begin position="83"/>
        <end position="107"/>
    </location>
</feature>
<evidence type="ECO:0000256" key="13">
    <source>
        <dbReference type="SAM" id="Phobius"/>
    </source>
</evidence>
<dbReference type="PANTHER" id="PTHR11690:SF300">
    <property type="entry name" value="PICKPOCKET PROTEIN 19"/>
    <property type="match status" value="1"/>
</dbReference>
<keyword evidence="6" id="KW-0915">Sodium</keyword>
<dbReference type="GO" id="GO:0015280">
    <property type="term" value="F:ligand-gated sodium channel activity"/>
    <property type="evidence" value="ECO:0007669"/>
    <property type="project" value="TreeGrafter"/>
</dbReference>
<keyword evidence="5 13" id="KW-1133">Transmembrane helix</keyword>
<evidence type="ECO:0000256" key="5">
    <source>
        <dbReference type="ARBA" id="ARBA00022989"/>
    </source>
</evidence>
<proteinExistence type="inferred from homology"/>
<evidence type="ECO:0000256" key="3">
    <source>
        <dbReference type="ARBA" id="ARBA00022461"/>
    </source>
</evidence>